<dbReference type="SMART" id="SM00879">
    <property type="entry name" value="Brix"/>
    <property type="match status" value="1"/>
</dbReference>
<feature type="region of interest" description="Disordered" evidence="5">
    <location>
        <begin position="728"/>
        <end position="866"/>
    </location>
</feature>
<organism evidence="7 8">
    <name type="scientific">Drechslerella dactyloides</name>
    <name type="common">Nematode-trapping fungus</name>
    <name type="synonym">Arthrobotrys dactyloides</name>
    <dbReference type="NCBI Taxonomy" id="74499"/>
    <lineage>
        <taxon>Eukaryota</taxon>
        <taxon>Fungi</taxon>
        <taxon>Dikarya</taxon>
        <taxon>Ascomycota</taxon>
        <taxon>Pezizomycotina</taxon>
        <taxon>Orbiliomycetes</taxon>
        <taxon>Orbiliales</taxon>
        <taxon>Orbiliaceae</taxon>
        <taxon>Drechslerella</taxon>
    </lineage>
</organism>
<dbReference type="Proteomes" id="UP001221413">
    <property type="component" value="Unassembled WGS sequence"/>
</dbReference>
<dbReference type="Gene3D" id="3.10.620.10">
    <property type="entry name" value="Protein N-terminal glutamine amidohydrolase, alpha beta roll"/>
    <property type="match status" value="1"/>
</dbReference>
<feature type="region of interest" description="Disordered" evidence="5">
    <location>
        <begin position="1155"/>
        <end position="1178"/>
    </location>
</feature>
<dbReference type="GO" id="GO:0000463">
    <property type="term" value="P:maturation of LSU-rRNA from tricistronic rRNA transcript (SSU-rRNA, 5.8S rRNA, LSU-rRNA)"/>
    <property type="evidence" value="ECO:0007669"/>
    <property type="project" value="TreeGrafter"/>
</dbReference>
<dbReference type="InterPro" id="IPR023128">
    <property type="entry name" value="Prot_N_Gln_amidohydro_ab_roll"/>
</dbReference>
<evidence type="ECO:0000256" key="1">
    <source>
        <dbReference type="ARBA" id="ARBA00004604"/>
    </source>
</evidence>
<dbReference type="InterPro" id="IPR039770">
    <property type="entry name" value="Rpf2"/>
</dbReference>
<comment type="caution">
    <text evidence="7">The sequence shown here is derived from an EMBL/GenBank/DDBJ whole genome shotgun (WGS) entry which is preliminary data.</text>
</comment>
<dbReference type="GO" id="GO:0016811">
    <property type="term" value="F:hydrolase activity, acting on carbon-nitrogen (but not peptide) bonds, in linear amides"/>
    <property type="evidence" value="ECO:0007669"/>
    <property type="project" value="InterPro"/>
</dbReference>
<evidence type="ECO:0000313" key="7">
    <source>
        <dbReference type="EMBL" id="KAJ6257722.1"/>
    </source>
</evidence>
<keyword evidence="8" id="KW-1185">Reference proteome</keyword>
<accession>A0AAD6NGW4</accession>
<evidence type="ECO:0000259" key="6">
    <source>
        <dbReference type="PROSITE" id="PS50833"/>
    </source>
</evidence>
<evidence type="ECO:0000256" key="4">
    <source>
        <dbReference type="RuleBase" id="RU367086"/>
    </source>
</evidence>
<feature type="compositionally biased region" description="Acidic residues" evidence="5">
    <location>
        <begin position="736"/>
        <end position="773"/>
    </location>
</feature>
<gene>
    <name evidence="7" type="ORF">Dda_7510</name>
</gene>
<reference evidence="7" key="1">
    <citation type="submission" date="2023-01" db="EMBL/GenBank/DDBJ databases">
        <title>The chitinases involved in constricting ring structure development in the nematode-trapping fungus Drechslerella dactyloides.</title>
        <authorList>
            <person name="Wang R."/>
            <person name="Zhang L."/>
            <person name="Tang P."/>
            <person name="Li S."/>
            <person name="Liang L."/>
        </authorList>
    </citation>
    <scope>NUCLEOTIDE SEQUENCE</scope>
    <source>
        <strain evidence="7">YMF1.00031</strain>
    </source>
</reference>
<dbReference type="GO" id="GO:0019843">
    <property type="term" value="F:rRNA binding"/>
    <property type="evidence" value="ECO:0007669"/>
    <property type="project" value="UniProtKB-UniRule"/>
</dbReference>
<dbReference type="InterPro" id="IPR007109">
    <property type="entry name" value="Brix"/>
</dbReference>
<dbReference type="Pfam" id="PF09764">
    <property type="entry name" value="Nt_Gln_amidase"/>
    <property type="match status" value="1"/>
</dbReference>
<name>A0AAD6NGW4_DREDA</name>
<feature type="compositionally biased region" description="Polar residues" evidence="5">
    <location>
        <begin position="407"/>
        <end position="418"/>
    </location>
</feature>
<feature type="region of interest" description="Disordered" evidence="5">
    <location>
        <begin position="1608"/>
        <end position="1673"/>
    </location>
</feature>
<feature type="domain" description="Brix" evidence="6">
    <location>
        <begin position="1363"/>
        <end position="1575"/>
    </location>
</feature>
<evidence type="ECO:0000256" key="3">
    <source>
        <dbReference type="ARBA" id="ARBA00023242"/>
    </source>
</evidence>
<feature type="compositionally biased region" description="Basic and acidic residues" evidence="5">
    <location>
        <begin position="1629"/>
        <end position="1642"/>
    </location>
</feature>
<feature type="compositionally biased region" description="Low complexity" evidence="5">
    <location>
        <begin position="472"/>
        <end position="485"/>
    </location>
</feature>
<feature type="region of interest" description="Disordered" evidence="5">
    <location>
        <begin position="397"/>
        <end position="513"/>
    </location>
</feature>
<dbReference type="EMBL" id="JAQGDS010000010">
    <property type="protein sequence ID" value="KAJ6257722.1"/>
    <property type="molecule type" value="Genomic_DNA"/>
</dbReference>
<comment type="subcellular location">
    <subcellularLocation>
        <location evidence="1 4">Nucleus</location>
        <location evidence="1 4">Nucleolus</location>
    </subcellularLocation>
</comment>
<comment type="similarity">
    <text evidence="2 4">Belongs to the RPF2 family.</text>
</comment>
<feature type="compositionally biased region" description="Basic and acidic residues" evidence="5">
    <location>
        <begin position="397"/>
        <end position="406"/>
    </location>
</feature>
<evidence type="ECO:0000256" key="5">
    <source>
        <dbReference type="SAM" id="MobiDB-lite"/>
    </source>
</evidence>
<dbReference type="GO" id="GO:0005730">
    <property type="term" value="C:nucleolus"/>
    <property type="evidence" value="ECO:0007669"/>
    <property type="project" value="UniProtKB-SubCell"/>
</dbReference>
<dbReference type="PANTHER" id="PTHR12728">
    <property type="entry name" value="BRIX DOMAIN CONTAINING PROTEIN"/>
    <property type="match status" value="1"/>
</dbReference>
<protein>
    <recommendedName>
        <fullName evidence="4">Ribosome production factor 2 homolog</fullName>
    </recommendedName>
    <alternativeName>
        <fullName evidence="4">Ribosome biogenesis protein RPF2 homolog</fullName>
    </alternativeName>
</protein>
<dbReference type="Pfam" id="PF04427">
    <property type="entry name" value="Brix"/>
    <property type="match status" value="1"/>
</dbReference>
<feature type="compositionally biased region" description="Pro residues" evidence="5">
    <location>
        <begin position="457"/>
        <end position="471"/>
    </location>
</feature>
<dbReference type="GO" id="GO:0000027">
    <property type="term" value="P:ribosomal large subunit assembly"/>
    <property type="evidence" value="ECO:0007669"/>
    <property type="project" value="InterPro"/>
</dbReference>
<feature type="compositionally biased region" description="Acidic residues" evidence="5">
    <location>
        <begin position="1643"/>
        <end position="1659"/>
    </location>
</feature>
<evidence type="ECO:0000256" key="2">
    <source>
        <dbReference type="ARBA" id="ARBA00010782"/>
    </source>
</evidence>
<feature type="compositionally biased region" description="Polar residues" evidence="5">
    <location>
        <begin position="790"/>
        <end position="805"/>
    </location>
</feature>
<proteinExistence type="inferred from homology"/>
<keyword evidence="3 4" id="KW-0539">Nucleus</keyword>
<evidence type="ECO:0000313" key="8">
    <source>
        <dbReference type="Proteomes" id="UP001221413"/>
    </source>
</evidence>
<dbReference type="PROSITE" id="PS50833">
    <property type="entry name" value="BRIX"/>
    <property type="match status" value="1"/>
</dbReference>
<feature type="compositionally biased region" description="Basic and acidic residues" evidence="5">
    <location>
        <begin position="1157"/>
        <end position="1178"/>
    </location>
</feature>
<dbReference type="PANTHER" id="PTHR12728:SF0">
    <property type="entry name" value="RIBOSOME PRODUCTION FACTOR 2 HOMOLOG"/>
    <property type="match status" value="1"/>
</dbReference>
<sequence length="1673" mass="184958">MPISTSILRAVSGDSTRVSHEVSVGMMTLYSAYTPNMEATVTYAHVGTFSSLVKTGLKSLRGAAEGLSKSVRERRGSVRGRRLRESMMVDGTPSLSRNDAFQGPSLFSFCINGSSYISKMESPRLPPRDALPYAACYCEENIYKLVEGYIPAASLPDYTILFLSNSKGTIPVFSQRAQKTPLFPVIWDYHVVLVHHPGRTLEELLQRSPKGNGSRVCHSGGERAGGAATSEDVAVIAQVYDFDSTIPAFPCSFKEYFSQTFSPPPVSHDVDPVDRMAMVQTLEQDKFRRYFRLVPAGVFLNYFCSGRGHMKNHDGSWKMPPPEWPEIKSGKAVQDTFAEYIDFKDCEGMEGGDLGEYLGVIVSEETLWDVFDGGELPGVGPPDLFRSLDWRLPEATEETHGIERTTQELLSKSSSPGTTVRDLIKRLPGTSKKSSNDPPTPQDVKSEPVAAVSPVHMFPPLPPPTPPPPDIPSTAAEAAARPTTRASKKRKSRPRGPAQTSPDPDSRRSQTRQHNAIRMAARQFPLRPSRTECWGQGLFQCQEHVDAVNKISEILDLQREENLWQPQDPLQVRKVVNLIIDKFLFYVLVEVEDEKERHTLMIIGAAVFMRLGCRLPYQFKDFTDKLFKKQLSETIDLSARSIQQVTQALQIYRPGNFYIFETAPLDMLPLLAESQNWERDLWGRDLDEVIAAANGIVSNSYRGIQGVEGSSRAAASLSKIKSKLSSDYNDDGYAYNDDENDGNDDFDSDDDGDDIDSDTDGDTDEEEEEEEGGEERRAISRGKRVGDTTPDMSQAQVSIGVTQPSELVRRPSTRAGETASMSLERIADADGPSRGPNHRGAARLFGRRGGGDDAGGGSTSNTNTTARGLMRGFKDLFISGLIPDSIPDPIPDPISILIPVQFLIRVQTQTLYLIAERQPNPPPHTLCQSRFLIPSHRSLLTYRYVMELLKLGWITSGCHLNRYITNAQLMLANTGQALLFIPSRHAIGTGDSSKPGCLGEAEDDAREHVYADLLVDGGVAVAAEDVVAAEGAGDEAVAAGFGFGKSAQGEHCCFVEEDKGAEVAGVGARGFQDQDELFAEAACLLAKPKRELEEYSAVLDEGICVHEGVREAHFRPVDEAVAQTLEEREGVMVGRVEDDGVDGSLRVATAGENAMVESERVEKERSSTVPAHEKKNATDPRRLACEIIERAWLRRPAEIRGQPRLPHWTPSRGPFEVRGKRVAELTLVFQRGDGRKTVLPGYPIEAAVMLGMALNSSNTMDAAWVTPASGRSSWPAASILYRSTRENSRRSRAGEKTKCVGADTSLGIENFSTRSFNFDDSALLNIDTPAATPPTMLQTIKPKNARSKRVQEAREPKLVENEKTTLFLRGTSASGIIQDALGDLHSLKKPHAVKFQKKNAVHPFEDASALEFFSRKNDASLMVFASHSKKRPHNLTFIRFFDYQVLDMVELLLDGETFRKMTDFKNAKAGVGLKPLLSFSGTIFDTNPTYTHLKLLLLDFFHGHTVTEVDVEALQYTIAISAANATDEDPLPKIHLRSYMLRTQRSGHKLPRVELEEMGPRMDFRIGRRQLAAEDTMKLAMARAKTQEMRTKKNISVDGMGDKIGRVHVGHQDLGQLQTRKMKGLRKRGRDDDDNSRNTRDDGDVEMEDDGNDDVEMESTSDVPAVSPKRPRV</sequence>
<dbReference type="InterPro" id="IPR037132">
    <property type="entry name" value="N_Gln_amidohydro_ab_roll_sf"/>
</dbReference>